<dbReference type="KEGG" id="anf:AQPE_0695"/>
<name>A0A5K7S502_9BACT</name>
<feature type="domain" description="Thioesterase" evidence="1">
    <location>
        <begin position="56"/>
        <end position="130"/>
    </location>
</feature>
<dbReference type="AlphaFoldDB" id="A0A5K7S502"/>
<dbReference type="CDD" id="cd03443">
    <property type="entry name" value="PaaI_thioesterase"/>
    <property type="match status" value="1"/>
</dbReference>
<dbReference type="PANTHER" id="PTHR47260:SF3">
    <property type="entry name" value="THIOESTERASE FAMILY PROTEIN (AFU_ORTHOLOGUE AFUA_7G03960)"/>
    <property type="match status" value="1"/>
</dbReference>
<dbReference type="PANTHER" id="PTHR47260">
    <property type="entry name" value="UPF0644 PROTEIN PB2B4.06"/>
    <property type="match status" value="1"/>
</dbReference>
<dbReference type="InterPro" id="IPR029069">
    <property type="entry name" value="HotDog_dom_sf"/>
</dbReference>
<dbReference type="EMBL" id="AP018694">
    <property type="protein sequence ID" value="BBE16555.1"/>
    <property type="molecule type" value="Genomic_DNA"/>
</dbReference>
<dbReference type="InterPro" id="IPR052061">
    <property type="entry name" value="PTE-AB_protein"/>
</dbReference>
<sequence>MRKIKNIHLNDDPEIYQCFGCSPYNEFGLHLEFWEDGDEVVSFWNPRPILQSYPKVLHGGIQSTLLDEIAGWVVYVKCGTVGVTAEMKVRFKKPLMIDQGEITIRAKLLEQNKRMATIQSRLINSLGVVCAEAELRFFLLSETEAREKYHYPGVEAFFE</sequence>
<evidence type="ECO:0000313" key="3">
    <source>
        <dbReference type="Proteomes" id="UP001193389"/>
    </source>
</evidence>
<proteinExistence type="predicted"/>
<gene>
    <name evidence="2" type="ORF">AQPE_0695</name>
</gene>
<dbReference type="RefSeq" id="WP_318349619.1">
    <property type="nucleotide sequence ID" value="NZ_AP018694.1"/>
</dbReference>
<organism evidence="2 3">
    <name type="scientific">Aquipluma nitroreducens</name>
    <dbReference type="NCBI Taxonomy" id="2010828"/>
    <lineage>
        <taxon>Bacteria</taxon>
        <taxon>Pseudomonadati</taxon>
        <taxon>Bacteroidota</taxon>
        <taxon>Bacteroidia</taxon>
        <taxon>Marinilabiliales</taxon>
        <taxon>Prolixibacteraceae</taxon>
        <taxon>Aquipluma</taxon>
    </lineage>
</organism>
<dbReference type="SUPFAM" id="SSF54637">
    <property type="entry name" value="Thioesterase/thiol ester dehydrase-isomerase"/>
    <property type="match status" value="1"/>
</dbReference>
<reference evidence="2" key="1">
    <citation type="journal article" date="2020" name="Int. J. Syst. Evol. Microbiol.">
        <title>Aquipluma nitroreducens gen. nov. sp. nov., a novel facultatively anaerobic bacterium isolated from a freshwater lake.</title>
        <authorList>
            <person name="Watanabe M."/>
            <person name="Kojima H."/>
            <person name="Fukui M."/>
        </authorList>
    </citation>
    <scope>NUCLEOTIDE SEQUENCE</scope>
    <source>
        <strain evidence="2">MeG22</strain>
    </source>
</reference>
<dbReference type="Pfam" id="PF03061">
    <property type="entry name" value="4HBT"/>
    <property type="match status" value="1"/>
</dbReference>
<protein>
    <recommendedName>
        <fullName evidence="1">Thioesterase domain-containing protein</fullName>
    </recommendedName>
</protein>
<accession>A0A5K7S502</accession>
<dbReference type="InterPro" id="IPR006683">
    <property type="entry name" value="Thioestr_dom"/>
</dbReference>
<dbReference type="Gene3D" id="3.10.129.10">
    <property type="entry name" value="Hotdog Thioesterase"/>
    <property type="match status" value="1"/>
</dbReference>
<evidence type="ECO:0000259" key="1">
    <source>
        <dbReference type="Pfam" id="PF03061"/>
    </source>
</evidence>
<evidence type="ECO:0000313" key="2">
    <source>
        <dbReference type="EMBL" id="BBE16555.1"/>
    </source>
</evidence>
<keyword evidence="3" id="KW-1185">Reference proteome</keyword>
<dbReference type="GO" id="GO:0016790">
    <property type="term" value="F:thiolester hydrolase activity"/>
    <property type="evidence" value="ECO:0007669"/>
    <property type="project" value="UniProtKB-ARBA"/>
</dbReference>
<dbReference type="Proteomes" id="UP001193389">
    <property type="component" value="Chromosome"/>
</dbReference>